<evidence type="ECO:0000313" key="1">
    <source>
        <dbReference type="EMBL" id="PPQ99383.1"/>
    </source>
</evidence>
<dbReference type="EMBL" id="NHTK01001360">
    <property type="protein sequence ID" value="PPQ99383.1"/>
    <property type="molecule type" value="Genomic_DNA"/>
</dbReference>
<evidence type="ECO:0000313" key="2">
    <source>
        <dbReference type="Proteomes" id="UP000284842"/>
    </source>
</evidence>
<keyword evidence="2" id="KW-1185">Reference proteome</keyword>
<gene>
    <name evidence="1" type="ORF">CVT24_009213</name>
</gene>
<dbReference type="AlphaFoldDB" id="A0A409Y943"/>
<sequence>MASRYIIRTLRKSDLAAVRDMVIKTFVYHEPAGRHLRFTEPEFYKLYDRFAPYINFNTSAVAEVVHEDSKARHLGVVSCHISVPLSAPVDLEDLSEPRLLLGVFDELHKPFEDALKKRMISHDRVLHSLIGATKAEYHGKGVYKKVLAHFSEQVERDARWDAAVAECTSPITRHLKITQLGWKEECFIRYEDYEVDGKRPFAGLKGGASLVWKEYNRGASR</sequence>
<dbReference type="SUPFAM" id="SSF55729">
    <property type="entry name" value="Acyl-CoA N-acyltransferases (Nat)"/>
    <property type="match status" value="1"/>
</dbReference>
<dbReference type="InterPro" id="IPR016181">
    <property type="entry name" value="Acyl_CoA_acyltransferase"/>
</dbReference>
<reference evidence="1 2" key="1">
    <citation type="journal article" date="2018" name="Evol. Lett.">
        <title>Horizontal gene cluster transfer increased hallucinogenic mushroom diversity.</title>
        <authorList>
            <person name="Reynolds H.T."/>
            <person name="Vijayakumar V."/>
            <person name="Gluck-Thaler E."/>
            <person name="Korotkin H.B."/>
            <person name="Matheny P.B."/>
            <person name="Slot J.C."/>
        </authorList>
    </citation>
    <scope>NUCLEOTIDE SEQUENCE [LARGE SCALE GENOMIC DNA]</scope>
    <source>
        <strain evidence="1 2">2629</strain>
    </source>
</reference>
<proteinExistence type="predicted"/>
<evidence type="ECO:0008006" key="3">
    <source>
        <dbReference type="Google" id="ProtNLM"/>
    </source>
</evidence>
<dbReference type="Proteomes" id="UP000284842">
    <property type="component" value="Unassembled WGS sequence"/>
</dbReference>
<dbReference type="InParanoid" id="A0A409Y943"/>
<comment type="caution">
    <text evidence="1">The sequence shown here is derived from an EMBL/GenBank/DDBJ whole genome shotgun (WGS) entry which is preliminary data.</text>
</comment>
<accession>A0A409Y943</accession>
<dbReference type="OrthoDB" id="10337211at2759"/>
<protein>
    <recommendedName>
        <fullName evidence="3">N-acetyltransferase domain-containing protein</fullName>
    </recommendedName>
</protein>
<name>A0A409Y943_9AGAR</name>
<organism evidence="1 2">
    <name type="scientific">Panaeolus cyanescens</name>
    <dbReference type="NCBI Taxonomy" id="181874"/>
    <lineage>
        <taxon>Eukaryota</taxon>
        <taxon>Fungi</taxon>
        <taxon>Dikarya</taxon>
        <taxon>Basidiomycota</taxon>
        <taxon>Agaricomycotina</taxon>
        <taxon>Agaricomycetes</taxon>
        <taxon>Agaricomycetidae</taxon>
        <taxon>Agaricales</taxon>
        <taxon>Agaricineae</taxon>
        <taxon>Galeropsidaceae</taxon>
        <taxon>Panaeolus</taxon>
    </lineage>
</organism>
<dbReference type="Gene3D" id="3.40.630.30">
    <property type="match status" value="1"/>
</dbReference>